<dbReference type="SMART" id="SM00184">
    <property type="entry name" value="RING"/>
    <property type="match status" value="1"/>
</dbReference>
<evidence type="ECO:0000256" key="6">
    <source>
        <dbReference type="SAM" id="Phobius"/>
    </source>
</evidence>
<dbReference type="GeneTree" id="ENSGT00390000006413"/>
<keyword evidence="6" id="KW-1133">Transmembrane helix</keyword>
<keyword evidence="1" id="KW-0479">Metal-binding</keyword>
<proteinExistence type="predicted"/>
<accession>A0A670J811</accession>
<evidence type="ECO:0000256" key="4">
    <source>
        <dbReference type="PROSITE-ProRule" id="PRU00175"/>
    </source>
</evidence>
<feature type="transmembrane region" description="Helical" evidence="6">
    <location>
        <begin position="127"/>
        <end position="148"/>
    </location>
</feature>
<sequence length="834" mass="95325">MRWFPGWGARPSPIISTPQPPPRDLSHLVLLSTPQIPSSHLHTHCLPKMMGCPILKGCCFFPPPPHPISGFPLGEWVLSSPPPPHPTAIVSFHKNEGIMGKGLFDSSNQTGGCVVVVVGYVDICSPFFFPSLQTFLFFLFLFVGLTWLSPQRVRSPPRGGKMWLKLFFLLLYFLVLFILARFFEAIVWYETGFFATQLVDPVALSFKKLKTILECRGLGYSGLLEKKDVRELVEKSGDLMEGELYSALKEEEASESVSSTNFSGEMHFYELVEDTKDGIWLVQVIANDRSPLMGRVHWEKMVKKVSRFGIRTGTFNCSSDPRYCRRRGWVRSTLIMSVPQTSTSKGKVMLKEYGGRKIETEHIFKWITAHAASRIKTIFKSEHLKEEWNKSYQYRVKIYLFAKLDQPPAFFSALSVKFTGRVEFIFVNVENWDNKSHIAEMGIYKTPSYILRTPEGIYRYGNNTGEFISLRAMDSFLRSLQPEVNDLFVLSLVLVNLMAWMDLFITQGATIKRFVVLISTLGTYNSLLIISWLPVLGFLQLPYLDSFYEYSLKLFRYSNTTALASWVRADWIFYSSHPALFLSTYLGHGLLIDYFEKKRRHNNNSDEVNANNLEWLSSLWDWYTSCLFHPITSFQRFPFESDWDEDPDLFLERLAFPDLWLHPLIPTDYIKNLPMWRFKCAGGHSEEEMMELSHSESESDSECKDASRSGRAVAEDEPSALQSPCEGEPSCDGETCSCAKARSYGSQSSTEDTEPDWSVWPAGMLHCTECVVCLENFRNGCLLMGLPCGHVFHQNCIVVWLAGGQHCCPVCRWASYKKKKPYPRQQLLSNHSPS</sequence>
<evidence type="ECO:0000313" key="9">
    <source>
        <dbReference type="Proteomes" id="UP000472272"/>
    </source>
</evidence>
<dbReference type="GO" id="GO:0004842">
    <property type="term" value="F:ubiquitin-protein transferase activity"/>
    <property type="evidence" value="ECO:0007669"/>
    <property type="project" value="Ensembl"/>
</dbReference>
<dbReference type="PROSITE" id="PS50089">
    <property type="entry name" value="ZF_RING_2"/>
    <property type="match status" value="1"/>
</dbReference>
<dbReference type="Proteomes" id="UP000472272">
    <property type="component" value="Chromosome 13"/>
</dbReference>
<feature type="compositionally biased region" description="Basic and acidic residues" evidence="5">
    <location>
        <begin position="689"/>
        <end position="708"/>
    </location>
</feature>
<feature type="transmembrane region" description="Helical" evidence="6">
    <location>
        <begin position="487"/>
        <end position="505"/>
    </location>
</feature>
<dbReference type="GO" id="GO:0005783">
    <property type="term" value="C:endoplasmic reticulum"/>
    <property type="evidence" value="ECO:0007669"/>
    <property type="project" value="Ensembl"/>
</dbReference>
<feature type="transmembrane region" description="Helical" evidence="6">
    <location>
        <begin position="169"/>
        <end position="189"/>
    </location>
</feature>
<dbReference type="Ensembl" id="ENSPMRT00000021878.1">
    <property type="protein sequence ID" value="ENSPMRP00000020598.1"/>
    <property type="gene ID" value="ENSPMRG00000013387.1"/>
</dbReference>
<protein>
    <submittedName>
        <fullName evidence="8">Ring finger protein 103</fullName>
    </submittedName>
</protein>
<reference evidence="8" key="2">
    <citation type="submission" date="2025-08" db="UniProtKB">
        <authorList>
            <consortium name="Ensembl"/>
        </authorList>
    </citation>
    <scope>IDENTIFICATION</scope>
</reference>
<dbReference type="Gene3D" id="3.30.40.10">
    <property type="entry name" value="Zinc/RING finger domain, C3HC4 (zinc finger)"/>
    <property type="match status" value="1"/>
</dbReference>
<dbReference type="GO" id="GO:0016567">
    <property type="term" value="P:protein ubiquitination"/>
    <property type="evidence" value="ECO:0007669"/>
    <property type="project" value="Ensembl"/>
</dbReference>
<feature type="transmembrane region" description="Helical" evidence="6">
    <location>
        <begin position="514"/>
        <end position="539"/>
    </location>
</feature>
<gene>
    <name evidence="8" type="primary">RNF103</name>
</gene>
<dbReference type="InterPro" id="IPR013083">
    <property type="entry name" value="Znf_RING/FYVE/PHD"/>
</dbReference>
<feature type="domain" description="RING-type" evidence="7">
    <location>
        <begin position="770"/>
        <end position="812"/>
    </location>
</feature>
<organism evidence="8 9">
    <name type="scientific">Podarcis muralis</name>
    <name type="common">Wall lizard</name>
    <name type="synonym">Lacerta muralis</name>
    <dbReference type="NCBI Taxonomy" id="64176"/>
    <lineage>
        <taxon>Eukaryota</taxon>
        <taxon>Metazoa</taxon>
        <taxon>Chordata</taxon>
        <taxon>Craniata</taxon>
        <taxon>Vertebrata</taxon>
        <taxon>Euteleostomi</taxon>
        <taxon>Lepidosauria</taxon>
        <taxon>Squamata</taxon>
        <taxon>Bifurcata</taxon>
        <taxon>Unidentata</taxon>
        <taxon>Episquamata</taxon>
        <taxon>Laterata</taxon>
        <taxon>Lacertibaenia</taxon>
        <taxon>Lacertidae</taxon>
        <taxon>Podarcis</taxon>
    </lineage>
</organism>
<dbReference type="GO" id="GO:0008270">
    <property type="term" value="F:zinc ion binding"/>
    <property type="evidence" value="ECO:0007669"/>
    <property type="project" value="UniProtKB-KW"/>
</dbReference>
<dbReference type="AlphaFoldDB" id="A0A670J811"/>
<dbReference type="OMA" id="PDWLAWP"/>
<dbReference type="InterPro" id="IPR001841">
    <property type="entry name" value="Znf_RING"/>
</dbReference>
<evidence type="ECO:0000256" key="5">
    <source>
        <dbReference type="SAM" id="MobiDB-lite"/>
    </source>
</evidence>
<reference evidence="8" key="3">
    <citation type="submission" date="2025-09" db="UniProtKB">
        <authorList>
            <consortium name="Ensembl"/>
        </authorList>
    </citation>
    <scope>IDENTIFICATION</scope>
</reference>
<dbReference type="GO" id="GO:0036503">
    <property type="term" value="P:ERAD pathway"/>
    <property type="evidence" value="ECO:0007669"/>
    <property type="project" value="Ensembl"/>
</dbReference>
<evidence type="ECO:0000313" key="8">
    <source>
        <dbReference type="Ensembl" id="ENSPMRP00000020598.1"/>
    </source>
</evidence>
<evidence type="ECO:0000256" key="3">
    <source>
        <dbReference type="ARBA" id="ARBA00022833"/>
    </source>
</evidence>
<keyword evidence="3" id="KW-0862">Zinc</keyword>
<feature type="region of interest" description="Disordered" evidence="5">
    <location>
        <begin position="689"/>
        <end position="732"/>
    </location>
</feature>
<evidence type="ECO:0000259" key="7">
    <source>
        <dbReference type="PROSITE" id="PS50089"/>
    </source>
</evidence>
<evidence type="ECO:0000256" key="1">
    <source>
        <dbReference type="ARBA" id="ARBA00022723"/>
    </source>
</evidence>
<dbReference type="InterPro" id="IPR042494">
    <property type="entry name" value="RNF103"/>
</dbReference>
<name>A0A670J811_PODMU</name>
<dbReference type="PANTHER" id="PTHR15302:SF0">
    <property type="entry name" value="E3 UBIQUITIN-PROTEIN LIGASE RNF103"/>
    <property type="match status" value="1"/>
</dbReference>
<dbReference type="CDD" id="cd16473">
    <property type="entry name" value="RING-H2_RNF103"/>
    <property type="match status" value="1"/>
</dbReference>
<dbReference type="PANTHER" id="PTHR15302">
    <property type="entry name" value="E3 UBIQUITIN-PROTEIN LIGASE RNF103"/>
    <property type="match status" value="1"/>
</dbReference>
<keyword evidence="2 4" id="KW-0863">Zinc-finger</keyword>
<reference evidence="8 9" key="1">
    <citation type="journal article" date="2019" name="Proc. Natl. Acad. Sci. U.S.A.">
        <title>Regulatory changes in pterin and carotenoid genes underlie balanced color polymorphisms in the wall lizard.</title>
        <authorList>
            <person name="Andrade P."/>
            <person name="Pinho C."/>
            <person name="Perez I de Lanuza G."/>
            <person name="Afonso S."/>
            <person name="Brejcha J."/>
            <person name="Rubin C.J."/>
            <person name="Wallerman O."/>
            <person name="Pereira P."/>
            <person name="Sabatino S.J."/>
            <person name="Bellati A."/>
            <person name="Pellitteri-Rosa D."/>
            <person name="Bosakova Z."/>
            <person name="Bunikis I."/>
            <person name="Carretero M.A."/>
            <person name="Feiner N."/>
            <person name="Marsik P."/>
            <person name="Pauperio F."/>
            <person name="Salvi D."/>
            <person name="Soler L."/>
            <person name="While G.M."/>
            <person name="Uller T."/>
            <person name="Font E."/>
            <person name="Andersson L."/>
            <person name="Carneiro M."/>
        </authorList>
    </citation>
    <scope>NUCLEOTIDE SEQUENCE</scope>
</reference>
<keyword evidence="9" id="KW-1185">Reference proteome</keyword>
<keyword evidence="6" id="KW-0812">Transmembrane</keyword>
<evidence type="ECO:0000256" key="2">
    <source>
        <dbReference type="ARBA" id="ARBA00022771"/>
    </source>
</evidence>
<dbReference type="Pfam" id="PF13639">
    <property type="entry name" value="zf-RING_2"/>
    <property type="match status" value="1"/>
</dbReference>
<dbReference type="SUPFAM" id="SSF57850">
    <property type="entry name" value="RING/U-box"/>
    <property type="match status" value="1"/>
</dbReference>
<keyword evidence="6" id="KW-0472">Membrane</keyword>